<evidence type="ECO:0000259" key="5">
    <source>
        <dbReference type="Pfam" id="PF17384"/>
    </source>
</evidence>
<dbReference type="InterPro" id="IPR003728">
    <property type="entry name" value="Ribosome_maturation_RimP"/>
</dbReference>
<feature type="domain" description="Ribosome maturation factor RimP C-terminal" evidence="5">
    <location>
        <begin position="91"/>
        <end position="160"/>
    </location>
</feature>
<reference evidence="6" key="1">
    <citation type="submission" date="2020-10" db="EMBL/GenBank/DDBJ databases">
        <authorList>
            <person name="Gilroy R."/>
        </authorList>
    </citation>
    <scope>NUCLEOTIDE SEQUENCE</scope>
    <source>
        <strain evidence="6">CHK154-7741</strain>
    </source>
</reference>
<dbReference type="Pfam" id="PF02576">
    <property type="entry name" value="RimP_N"/>
    <property type="match status" value="1"/>
</dbReference>
<dbReference type="Proteomes" id="UP000886748">
    <property type="component" value="Unassembled WGS sequence"/>
</dbReference>
<comment type="similarity">
    <text evidence="3">Belongs to the RimP family.</text>
</comment>
<dbReference type="InterPro" id="IPR036847">
    <property type="entry name" value="RimP_C_sf"/>
</dbReference>
<name>A0A9D1N0F1_9CLOT</name>
<sequence length="162" mass="18967">MESKHFNKNEILDKLVPLIDNTAMRYNLIPLEIDFTKENGKWFLRIFLYKEEGVTLDDCENVSRSLNPFLDELIPVKFYLEVSSPGLDRKLKSDKEYIIFQGKLINLKLKTLVEGTDEKQFICKILDFDPENGLKVLKTDDNKELVVPKDKIHRAQLHIEDI</sequence>
<comment type="function">
    <text evidence="3">Required for maturation of 30S ribosomal subunits.</text>
</comment>
<dbReference type="InterPro" id="IPR028989">
    <property type="entry name" value="RimP_N"/>
</dbReference>
<dbReference type="AlphaFoldDB" id="A0A9D1N0F1"/>
<reference evidence="6" key="2">
    <citation type="journal article" date="2021" name="PeerJ">
        <title>Extensive microbial diversity within the chicken gut microbiome revealed by metagenomics and culture.</title>
        <authorList>
            <person name="Gilroy R."/>
            <person name="Ravi A."/>
            <person name="Getino M."/>
            <person name="Pursley I."/>
            <person name="Horton D.L."/>
            <person name="Alikhan N.F."/>
            <person name="Baker D."/>
            <person name="Gharbi K."/>
            <person name="Hall N."/>
            <person name="Watson M."/>
            <person name="Adriaenssens E.M."/>
            <person name="Foster-Nyarko E."/>
            <person name="Jarju S."/>
            <person name="Secka A."/>
            <person name="Antonio M."/>
            <person name="Oren A."/>
            <person name="Chaudhuri R.R."/>
            <person name="La Ragione R."/>
            <person name="Hildebrand F."/>
            <person name="Pallen M.J."/>
        </authorList>
    </citation>
    <scope>NUCLEOTIDE SEQUENCE</scope>
    <source>
        <strain evidence="6">CHK154-7741</strain>
    </source>
</reference>
<proteinExistence type="inferred from homology"/>
<keyword evidence="2 3" id="KW-0690">Ribosome biogenesis</keyword>
<dbReference type="SUPFAM" id="SSF74942">
    <property type="entry name" value="YhbC-like, C-terminal domain"/>
    <property type="match status" value="1"/>
</dbReference>
<dbReference type="GO" id="GO:0006412">
    <property type="term" value="P:translation"/>
    <property type="evidence" value="ECO:0007669"/>
    <property type="project" value="TreeGrafter"/>
</dbReference>
<evidence type="ECO:0000259" key="4">
    <source>
        <dbReference type="Pfam" id="PF02576"/>
    </source>
</evidence>
<dbReference type="CDD" id="cd01734">
    <property type="entry name" value="YlxS_C"/>
    <property type="match status" value="1"/>
</dbReference>
<evidence type="ECO:0000313" key="6">
    <source>
        <dbReference type="EMBL" id="HIU92525.1"/>
    </source>
</evidence>
<dbReference type="Pfam" id="PF17384">
    <property type="entry name" value="DUF150_C"/>
    <property type="match status" value="1"/>
</dbReference>
<dbReference type="GO" id="GO:0000028">
    <property type="term" value="P:ribosomal small subunit assembly"/>
    <property type="evidence" value="ECO:0007669"/>
    <property type="project" value="TreeGrafter"/>
</dbReference>
<dbReference type="SUPFAM" id="SSF75420">
    <property type="entry name" value="YhbC-like, N-terminal domain"/>
    <property type="match status" value="1"/>
</dbReference>
<dbReference type="InterPro" id="IPR035956">
    <property type="entry name" value="RimP_N_sf"/>
</dbReference>
<keyword evidence="1 3" id="KW-0963">Cytoplasm</keyword>
<dbReference type="InterPro" id="IPR028998">
    <property type="entry name" value="RimP_C"/>
</dbReference>
<evidence type="ECO:0000256" key="1">
    <source>
        <dbReference type="ARBA" id="ARBA00022490"/>
    </source>
</evidence>
<evidence type="ECO:0000256" key="2">
    <source>
        <dbReference type="ARBA" id="ARBA00022517"/>
    </source>
</evidence>
<dbReference type="HAMAP" id="MF_01077">
    <property type="entry name" value="RimP"/>
    <property type="match status" value="1"/>
</dbReference>
<dbReference type="PANTHER" id="PTHR33867:SF1">
    <property type="entry name" value="RIBOSOME MATURATION FACTOR RIMP"/>
    <property type="match status" value="1"/>
</dbReference>
<gene>
    <name evidence="3" type="primary">rimP</name>
    <name evidence="6" type="ORF">IAD26_05260</name>
</gene>
<dbReference type="Gene3D" id="3.30.300.70">
    <property type="entry name" value="RimP-like superfamily, N-terminal"/>
    <property type="match status" value="1"/>
</dbReference>
<evidence type="ECO:0000256" key="3">
    <source>
        <dbReference type="HAMAP-Rule" id="MF_01077"/>
    </source>
</evidence>
<protein>
    <recommendedName>
        <fullName evidence="3">Ribosome maturation factor RimP</fullName>
    </recommendedName>
</protein>
<organism evidence="6 7">
    <name type="scientific">Candidatus Limenecus avicola</name>
    <dbReference type="NCBI Taxonomy" id="2840847"/>
    <lineage>
        <taxon>Bacteria</taxon>
        <taxon>Bacillati</taxon>
        <taxon>Bacillota</taxon>
        <taxon>Clostridia</taxon>
        <taxon>Eubacteriales</taxon>
        <taxon>Clostridiaceae</taxon>
        <taxon>Clostridiaceae incertae sedis</taxon>
        <taxon>Candidatus Limenecus</taxon>
    </lineage>
</organism>
<feature type="domain" description="Ribosome maturation factor RimP N-terminal" evidence="4">
    <location>
        <begin position="27"/>
        <end position="88"/>
    </location>
</feature>
<dbReference type="PANTHER" id="PTHR33867">
    <property type="entry name" value="RIBOSOME MATURATION FACTOR RIMP"/>
    <property type="match status" value="1"/>
</dbReference>
<evidence type="ECO:0000313" key="7">
    <source>
        <dbReference type="Proteomes" id="UP000886748"/>
    </source>
</evidence>
<accession>A0A9D1N0F1</accession>
<dbReference type="EMBL" id="DVOD01000037">
    <property type="protein sequence ID" value="HIU92525.1"/>
    <property type="molecule type" value="Genomic_DNA"/>
</dbReference>
<comment type="caution">
    <text evidence="6">The sequence shown here is derived from an EMBL/GenBank/DDBJ whole genome shotgun (WGS) entry which is preliminary data.</text>
</comment>
<comment type="subcellular location">
    <subcellularLocation>
        <location evidence="3">Cytoplasm</location>
    </subcellularLocation>
</comment>
<dbReference type="GO" id="GO:0005829">
    <property type="term" value="C:cytosol"/>
    <property type="evidence" value="ECO:0007669"/>
    <property type="project" value="TreeGrafter"/>
</dbReference>